<reference evidence="1" key="1">
    <citation type="submission" date="2019-04" db="EMBL/GenBank/DDBJ databases">
        <title>Microbes associate with the intestines of laboratory mice.</title>
        <authorList>
            <person name="Navarre W."/>
            <person name="Wong E."/>
            <person name="Huang K."/>
            <person name="Tropini C."/>
            <person name="Ng K."/>
            <person name="Yu B."/>
        </authorList>
    </citation>
    <scope>NUCLEOTIDE SEQUENCE</scope>
    <source>
        <strain evidence="1">NM01_1-7b</strain>
    </source>
</reference>
<dbReference type="EMBL" id="SRYA01000047">
    <property type="protein sequence ID" value="TGY92601.1"/>
    <property type="molecule type" value="Genomic_DNA"/>
</dbReference>
<evidence type="ECO:0000313" key="2">
    <source>
        <dbReference type="Proteomes" id="UP000304953"/>
    </source>
</evidence>
<accession>A0AC61RRW3</accession>
<comment type="caution">
    <text evidence="1">The sequence shown here is derived from an EMBL/GenBank/DDBJ whole genome shotgun (WGS) entry which is preliminary data.</text>
</comment>
<dbReference type="Proteomes" id="UP000304953">
    <property type="component" value="Unassembled WGS sequence"/>
</dbReference>
<protein>
    <submittedName>
        <fullName evidence="1">Uncharacterized protein</fullName>
    </submittedName>
</protein>
<sequence length="65" mass="7531">MAYTMEELQETARELADMVGNEVIDECLPLEVLEMTADILKEDYKQIVQAAEDIREEDKAIEKLR</sequence>
<organism evidence="1 2">
    <name type="scientific">Petralouisia muris</name>
    <dbReference type="NCBI Taxonomy" id="3032872"/>
    <lineage>
        <taxon>Bacteria</taxon>
        <taxon>Bacillati</taxon>
        <taxon>Bacillota</taxon>
        <taxon>Clostridia</taxon>
        <taxon>Lachnospirales</taxon>
        <taxon>Lachnospiraceae</taxon>
        <taxon>Petralouisia</taxon>
    </lineage>
</organism>
<keyword evidence="2" id="KW-1185">Reference proteome</keyword>
<proteinExistence type="predicted"/>
<gene>
    <name evidence="1" type="ORF">E5329_19290</name>
</gene>
<name>A0AC61RRW3_9FIRM</name>
<evidence type="ECO:0000313" key="1">
    <source>
        <dbReference type="EMBL" id="TGY92601.1"/>
    </source>
</evidence>